<evidence type="ECO:0000313" key="6">
    <source>
        <dbReference type="Proteomes" id="UP000256941"/>
    </source>
</evidence>
<proteinExistence type="predicted"/>
<sequence length="547" mass="58584">MPPTNRAMRLLAWAFWVAAAMAAPAQAQEAPAVPGSGSTADHSKFPALKGPFSSGPEVTQACLSCHTEAGDQVMHTLHWTWDYTHAETGQKLGKSSVINSFCGNVGSNEARCTSCHAGYGWTDVRQPPPSDPARVDCLACHDRSGQYTKLDNMAGHPPLEPVPAGAKTITGADAKPVDLARAAQSVGAPGRDNCGNCHFYGGGGDNVKHGDLSSALIRPDLATDVHMSPEGGNFTCQTCHVTEDHRVAGSRYAVEAKDIVDAHLLGQPRDAATCESCHGNRPHAATPTGMKLNDHTDRVACQTCHIPSFARGGVATKTLWDWSTAGKLKDGKPFAEEEFTQSDGQHLHTYLSTKGNFEWAENVVPFYGWFNGTVEYTTAETVFDPSLPVEINRLEGSAVDPDARIWPFKQMVGRQAFDTERNVLLHSQVYGPQTDTAFWTNFDWSKALQAAAHYMGTDYSGKFDFVDTQMYWPITHMVAPAEDALKCGACHRPEGRMAGITGVYIPGTGLPPGGIIGLALLAMAVAGVAGHGLLRLLGRKGKGAHHG</sequence>
<feature type="chain" id="PRO_5017793043" evidence="4">
    <location>
        <begin position="28"/>
        <end position="547"/>
    </location>
</feature>
<reference evidence="5 6" key="1">
    <citation type="submission" date="2018-08" db="EMBL/GenBank/DDBJ databases">
        <title>Genomic Encyclopedia of Archaeal and Bacterial Type Strains, Phase II (KMG-II): from individual species to whole genera.</title>
        <authorList>
            <person name="Goeker M."/>
        </authorList>
    </citation>
    <scope>NUCLEOTIDE SEQUENCE [LARGE SCALE GENOMIC DNA]</scope>
    <source>
        <strain evidence="5 6">DSM 17099</strain>
    </source>
</reference>
<dbReference type="PANTHER" id="PTHR35038">
    <property type="entry name" value="DISSIMILATORY SULFITE REDUCTASE SIRA"/>
    <property type="match status" value="1"/>
</dbReference>
<dbReference type="GO" id="GO:0016491">
    <property type="term" value="F:oxidoreductase activity"/>
    <property type="evidence" value="ECO:0007669"/>
    <property type="project" value="TreeGrafter"/>
</dbReference>
<dbReference type="InterPro" id="IPR036280">
    <property type="entry name" value="Multihaem_cyt_sf"/>
</dbReference>
<dbReference type="NCBIfam" id="TIGR04315">
    <property type="entry name" value="octaheme_Shew"/>
    <property type="match status" value="1"/>
</dbReference>
<dbReference type="Pfam" id="PF11783">
    <property type="entry name" value="Cytochrome_cB"/>
    <property type="match status" value="1"/>
</dbReference>
<comment type="caution">
    <text evidence="5">The sequence shown here is derived from an EMBL/GenBank/DDBJ whole genome shotgun (WGS) entry which is preliminary data.</text>
</comment>
<keyword evidence="3" id="KW-0812">Transmembrane</keyword>
<dbReference type="PIRSF" id="PIRSF039014">
    <property type="entry name" value="OTR_cyc"/>
    <property type="match status" value="1"/>
</dbReference>
<keyword evidence="3" id="KW-1133">Transmembrane helix</keyword>
<evidence type="ECO:0000313" key="5">
    <source>
        <dbReference type="EMBL" id="REF72151.1"/>
    </source>
</evidence>
<protein>
    <submittedName>
        <fullName evidence="5">Octaheme c-type cytochrome (Tetrathionate reductase family)</fullName>
    </submittedName>
</protein>
<accession>A0A3D9XR37</accession>
<organism evidence="5 6">
    <name type="scientific">Paracoccus versutus</name>
    <name type="common">Thiobacillus versutus</name>
    <dbReference type="NCBI Taxonomy" id="34007"/>
    <lineage>
        <taxon>Bacteria</taxon>
        <taxon>Pseudomonadati</taxon>
        <taxon>Pseudomonadota</taxon>
        <taxon>Alphaproteobacteria</taxon>
        <taxon>Rhodobacterales</taxon>
        <taxon>Paracoccaceae</taxon>
        <taxon>Paracoccus</taxon>
    </lineage>
</organism>
<dbReference type="InterPro" id="IPR024673">
    <property type="entry name" value="Octahem_Cyt_c"/>
</dbReference>
<keyword evidence="3" id="KW-0472">Membrane</keyword>
<dbReference type="AlphaFoldDB" id="A0A3D9XR37"/>
<name>A0A3D9XR37_PARVE</name>
<evidence type="ECO:0000256" key="2">
    <source>
        <dbReference type="SAM" id="MobiDB-lite"/>
    </source>
</evidence>
<dbReference type="Proteomes" id="UP000256941">
    <property type="component" value="Unassembled WGS sequence"/>
</dbReference>
<gene>
    <name evidence="5" type="ORF">BDD41_0617</name>
</gene>
<dbReference type="PANTHER" id="PTHR35038:SF5">
    <property type="entry name" value="CYTOCHROME C-TYPE PROTEIN NRFB"/>
    <property type="match status" value="1"/>
</dbReference>
<feature type="signal peptide" evidence="4">
    <location>
        <begin position="1"/>
        <end position="27"/>
    </location>
</feature>
<feature type="transmembrane region" description="Helical" evidence="3">
    <location>
        <begin position="515"/>
        <end position="537"/>
    </location>
</feature>
<evidence type="ECO:0000256" key="3">
    <source>
        <dbReference type="SAM" id="Phobius"/>
    </source>
</evidence>
<dbReference type="Gene3D" id="1.10.1130.10">
    <property type="entry name" value="Flavocytochrome C3, Chain A"/>
    <property type="match status" value="1"/>
</dbReference>
<dbReference type="InterPro" id="IPR051829">
    <property type="entry name" value="Multiheme_Cytochr_ET"/>
</dbReference>
<dbReference type="RefSeq" id="WP_208861511.1">
    <property type="nucleotide sequence ID" value="NZ_CP038196.1"/>
</dbReference>
<evidence type="ECO:0000256" key="4">
    <source>
        <dbReference type="SAM" id="SignalP"/>
    </source>
</evidence>
<keyword evidence="1 4" id="KW-0732">Signal</keyword>
<feature type="region of interest" description="Disordered" evidence="2">
    <location>
        <begin position="30"/>
        <end position="49"/>
    </location>
</feature>
<dbReference type="EMBL" id="QTUJ01000001">
    <property type="protein sequence ID" value="REF72151.1"/>
    <property type="molecule type" value="Genomic_DNA"/>
</dbReference>
<dbReference type="SUPFAM" id="SSF48695">
    <property type="entry name" value="Multiheme cytochromes"/>
    <property type="match status" value="1"/>
</dbReference>
<evidence type="ECO:0000256" key="1">
    <source>
        <dbReference type="ARBA" id="ARBA00022729"/>
    </source>
</evidence>